<reference evidence="2 3" key="1">
    <citation type="journal article" date="2015" name="Genome Announc.">
        <title>Expanding the biotechnology potential of lactobacilli through comparative genomics of 213 strains and associated genera.</title>
        <authorList>
            <person name="Sun Z."/>
            <person name="Harris H.M."/>
            <person name="McCann A."/>
            <person name="Guo C."/>
            <person name="Argimon S."/>
            <person name="Zhang W."/>
            <person name="Yang X."/>
            <person name="Jeffery I.B."/>
            <person name="Cooney J.C."/>
            <person name="Kagawa T.F."/>
            <person name="Liu W."/>
            <person name="Song Y."/>
            <person name="Salvetti E."/>
            <person name="Wrobel A."/>
            <person name="Rasinkangas P."/>
            <person name="Parkhill J."/>
            <person name="Rea M.C."/>
            <person name="O'Sullivan O."/>
            <person name="Ritari J."/>
            <person name="Douillard F.P."/>
            <person name="Paul Ross R."/>
            <person name="Yang R."/>
            <person name="Briner A.E."/>
            <person name="Felis G.E."/>
            <person name="de Vos W.M."/>
            <person name="Barrangou R."/>
            <person name="Klaenhammer T.R."/>
            <person name="Caufield P.W."/>
            <person name="Cui Y."/>
            <person name="Zhang H."/>
            <person name="O'Toole P.W."/>
        </authorList>
    </citation>
    <scope>NUCLEOTIDE SEQUENCE [LARGE SCALE GENOMIC DNA]</scope>
    <source>
        <strain evidence="2 3">DSM 10532</strain>
    </source>
</reference>
<feature type="transmembrane region" description="Helical" evidence="1">
    <location>
        <begin position="144"/>
        <end position="164"/>
    </location>
</feature>
<proteinExistence type="predicted"/>
<dbReference type="OrthoDB" id="2326977at2"/>
<dbReference type="Proteomes" id="UP000051311">
    <property type="component" value="Unassembled WGS sequence"/>
</dbReference>
<name>A0A0R1NUW3_9LACO</name>
<feature type="transmembrane region" description="Helical" evidence="1">
    <location>
        <begin position="171"/>
        <end position="188"/>
    </location>
</feature>
<dbReference type="eggNOG" id="ENOG50309M9">
    <property type="taxonomic scope" value="Bacteria"/>
</dbReference>
<dbReference type="EMBL" id="AZEL01000056">
    <property type="protein sequence ID" value="KRL20611.1"/>
    <property type="molecule type" value="Genomic_DNA"/>
</dbReference>
<feature type="transmembrane region" description="Helical" evidence="1">
    <location>
        <begin position="98"/>
        <end position="118"/>
    </location>
</feature>
<accession>A0A0R1NUW3</accession>
<dbReference type="RefSeq" id="WP_025006453.1">
    <property type="nucleotide sequence ID" value="NZ_AZEL01000056.1"/>
</dbReference>
<dbReference type="STRING" id="1423748.FC37_GL001848"/>
<feature type="transmembrane region" description="Helical" evidence="1">
    <location>
        <begin position="194"/>
        <end position="211"/>
    </location>
</feature>
<evidence type="ECO:0000256" key="1">
    <source>
        <dbReference type="SAM" id="Phobius"/>
    </source>
</evidence>
<keyword evidence="1" id="KW-0472">Membrane</keyword>
<feature type="transmembrane region" description="Helical" evidence="1">
    <location>
        <begin position="52"/>
        <end position="70"/>
    </location>
</feature>
<dbReference type="PATRIC" id="fig|1423748.3.peg.1922"/>
<dbReference type="AlphaFoldDB" id="A0A0R1NUW3"/>
<feature type="transmembrane region" description="Helical" evidence="1">
    <location>
        <begin position="26"/>
        <end position="46"/>
    </location>
</feature>
<protein>
    <submittedName>
        <fullName evidence="2">Uncharacterized protein</fullName>
    </submittedName>
</protein>
<gene>
    <name evidence="2" type="ORF">FC37_GL001848</name>
</gene>
<comment type="caution">
    <text evidence="2">The sequence shown here is derived from an EMBL/GenBank/DDBJ whole genome shotgun (WGS) entry which is preliminary data.</text>
</comment>
<evidence type="ECO:0000313" key="3">
    <source>
        <dbReference type="Proteomes" id="UP000051311"/>
    </source>
</evidence>
<keyword evidence="1" id="KW-1133">Transmembrane helix</keyword>
<evidence type="ECO:0000313" key="2">
    <source>
        <dbReference type="EMBL" id="KRL20611.1"/>
    </source>
</evidence>
<organism evidence="2 3">
    <name type="scientific">Lactobacillus gallinarum DSM 10532 = JCM 2011</name>
    <dbReference type="NCBI Taxonomy" id="1423748"/>
    <lineage>
        <taxon>Bacteria</taxon>
        <taxon>Bacillati</taxon>
        <taxon>Bacillota</taxon>
        <taxon>Bacilli</taxon>
        <taxon>Lactobacillales</taxon>
        <taxon>Lactobacillaceae</taxon>
        <taxon>Lactobacillus</taxon>
    </lineage>
</organism>
<sequence>MNGQMDDHMNKQELNHWLHSRKWKRILLISEFVYVVILMLTLVFNFSVFMHLVVFQGIAIFIYLLVGWIFDKGDSAVSFKKRDTLWETITSIRLNRLFFIRFFEIVTFWVNVAADIAFGRKLWDDILNAPLKIQHATALENASLYGDFACVILLAIVFIAIIVANKKTMRVSAILAIVFLLAVLLIQHEMLVPVIIGIIGSVSAIVLSLQAKL</sequence>
<keyword evidence="1" id="KW-0812">Transmembrane</keyword>